<dbReference type="SUPFAM" id="SSF51735">
    <property type="entry name" value="NAD(P)-binding Rossmann-fold domains"/>
    <property type="match status" value="1"/>
</dbReference>
<dbReference type="PANTHER" id="PTHR10996">
    <property type="entry name" value="2-HYDROXYACID DEHYDROGENASE-RELATED"/>
    <property type="match status" value="1"/>
</dbReference>
<dbReference type="FunFam" id="3.40.50.720:FF:000462">
    <property type="entry name" value="Glyoxylate reductase (NADP+)"/>
    <property type="match status" value="1"/>
</dbReference>
<dbReference type="InterPro" id="IPR029753">
    <property type="entry name" value="D-isomer_DH_CS"/>
</dbReference>
<gene>
    <name evidence="6" type="ORF">ATL39_1262</name>
</gene>
<evidence type="ECO:0000259" key="4">
    <source>
        <dbReference type="Pfam" id="PF00389"/>
    </source>
</evidence>
<dbReference type="Gene3D" id="3.40.50.720">
    <property type="entry name" value="NAD(P)-binding Rossmann-like Domain"/>
    <property type="match status" value="2"/>
</dbReference>
<dbReference type="OrthoDB" id="9805416at2"/>
<organism evidence="6 7">
    <name type="scientific">Sinobaca qinghaiensis</name>
    <dbReference type="NCBI Taxonomy" id="342944"/>
    <lineage>
        <taxon>Bacteria</taxon>
        <taxon>Bacillati</taxon>
        <taxon>Bacillota</taxon>
        <taxon>Bacilli</taxon>
        <taxon>Bacillales</taxon>
        <taxon>Sporolactobacillaceae</taxon>
        <taxon>Sinobaca</taxon>
    </lineage>
</organism>
<dbReference type="EMBL" id="RAPK01000007">
    <property type="protein sequence ID" value="RKD75561.1"/>
    <property type="molecule type" value="Genomic_DNA"/>
</dbReference>
<dbReference type="InterPro" id="IPR029752">
    <property type="entry name" value="D-isomer_DH_CS1"/>
</dbReference>
<evidence type="ECO:0000259" key="5">
    <source>
        <dbReference type="Pfam" id="PF02826"/>
    </source>
</evidence>
<dbReference type="PROSITE" id="PS00671">
    <property type="entry name" value="D_2_HYDROXYACID_DH_3"/>
    <property type="match status" value="1"/>
</dbReference>
<dbReference type="InterPro" id="IPR006139">
    <property type="entry name" value="D-isomer_2_OHA_DH_cat_dom"/>
</dbReference>
<dbReference type="AlphaFoldDB" id="A0A419V6T5"/>
<sequence>MKPYVFIARKMPEEIVNKLADRYEVGMWEKEEEPVPKERLAEECQKADAVFCTITEAMSGDMLRQSPKLKVIATMAVGYNNIDIETAAELGIKVAHTPEVLTETTADLTFALLMAAARRVEEAALSIKQNQWSSWSPFHLTGRDVFGATLGIIGMGRIGEAVARRAAGFNMEVLYHNRSRKKEAEDRLGVIYTGKNELIERADFLCVMAPYSKDTHHLIGKEEFRRMKPTAILINSSRGGVVDEKALYQALQNKEITGAGLDVFENEPIDSAHPLLELSNVTATPHIGSASVKTRMAMAHMTADHILQALSGEELTHRVV</sequence>
<dbReference type="PANTHER" id="PTHR10996:SF283">
    <property type="entry name" value="GLYOXYLATE_HYDROXYPYRUVATE REDUCTASE B"/>
    <property type="match status" value="1"/>
</dbReference>
<dbReference type="SUPFAM" id="SSF52283">
    <property type="entry name" value="Formate/glycerate dehydrogenase catalytic domain-like"/>
    <property type="match status" value="1"/>
</dbReference>
<name>A0A419V6T5_9BACL</name>
<evidence type="ECO:0000313" key="6">
    <source>
        <dbReference type="EMBL" id="RKD75561.1"/>
    </source>
</evidence>
<protein>
    <submittedName>
        <fullName evidence="6">Glyoxylate reductase</fullName>
    </submittedName>
</protein>
<evidence type="ECO:0000256" key="2">
    <source>
        <dbReference type="ARBA" id="ARBA00023002"/>
    </source>
</evidence>
<reference evidence="6 7" key="1">
    <citation type="submission" date="2018-09" db="EMBL/GenBank/DDBJ databases">
        <title>Genomic Encyclopedia of Archaeal and Bacterial Type Strains, Phase II (KMG-II): from individual species to whole genera.</title>
        <authorList>
            <person name="Goeker M."/>
        </authorList>
    </citation>
    <scope>NUCLEOTIDE SEQUENCE [LARGE SCALE GENOMIC DNA]</scope>
    <source>
        <strain evidence="6 7">DSM 17008</strain>
    </source>
</reference>
<dbReference type="PROSITE" id="PS00065">
    <property type="entry name" value="D_2_HYDROXYACID_DH_1"/>
    <property type="match status" value="1"/>
</dbReference>
<dbReference type="InterPro" id="IPR036291">
    <property type="entry name" value="NAD(P)-bd_dom_sf"/>
</dbReference>
<keyword evidence="7" id="KW-1185">Reference proteome</keyword>
<evidence type="ECO:0000256" key="1">
    <source>
        <dbReference type="ARBA" id="ARBA00005854"/>
    </source>
</evidence>
<comment type="caution">
    <text evidence="6">The sequence shown here is derived from an EMBL/GenBank/DDBJ whole genome shotgun (WGS) entry which is preliminary data.</text>
</comment>
<keyword evidence="2 3" id="KW-0560">Oxidoreductase</keyword>
<dbReference type="Pfam" id="PF02826">
    <property type="entry name" value="2-Hacid_dh_C"/>
    <property type="match status" value="1"/>
</dbReference>
<dbReference type="Proteomes" id="UP000285120">
    <property type="component" value="Unassembled WGS sequence"/>
</dbReference>
<dbReference type="GO" id="GO:0051287">
    <property type="term" value="F:NAD binding"/>
    <property type="evidence" value="ECO:0007669"/>
    <property type="project" value="InterPro"/>
</dbReference>
<dbReference type="InterPro" id="IPR006140">
    <property type="entry name" value="D-isomer_DH_NAD-bd"/>
</dbReference>
<dbReference type="InterPro" id="IPR050223">
    <property type="entry name" value="D-isomer_2-hydroxyacid_DH"/>
</dbReference>
<dbReference type="RefSeq" id="WP_120192431.1">
    <property type="nucleotide sequence ID" value="NZ_RAPK01000007.1"/>
</dbReference>
<evidence type="ECO:0000313" key="7">
    <source>
        <dbReference type="Proteomes" id="UP000285120"/>
    </source>
</evidence>
<feature type="domain" description="D-isomer specific 2-hydroxyacid dehydrogenase catalytic" evidence="4">
    <location>
        <begin position="5"/>
        <end position="319"/>
    </location>
</feature>
<dbReference type="GO" id="GO:0030267">
    <property type="term" value="F:glyoxylate reductase (NADPH) activity"/>
    <property type="evidence" value="ECO:0007669"/>
    <property type="project" value="TreeGrafter"/>
</dbReference>
<evidence type="ECO:0000256" key="3">
    <source>
        <dbReference type="RuleBase" id="RU003719"/>
    </source>
</evidence>
<comment type="similarity">
    <text evidence="1 3">Belongs to the D-isomer specific 2-hydroxyacid dehydrogenase family.</text>
</comment>
<accession>A0A419V6T5</accession>
<proteinExistence type="inferred from homology"/>
<feature type="domain" description="D-isomer specific 2-hydroxyacid dehydrogenase NAD-binding" evidence="5">
    <location>
        <begin position="110"/>
        <end position="288"/>
    </location>
</feature>
<dbReference type="GO" id="GO:0005829">
    <property type="term" value="C:cytosol"/>
    <property type="evidence" value="ECO:0007669"/>
    <property type="project" value="TreeGrafter"/>
</dbReference>
<dbReference type="Pfam" id="PF00389">
    <property type="entry name" value="2-Hacid_dh"/>
    <property type="match status" value="1"/>
</dbReference>
<dbReference type="CDD" id="cd05301">
    <property type="entry name" value="GDH"/>
    <property type="match status" value="1"/>
</dbReference>
<dbReference type="GO" id="GO:0016618">
    <property type="term" value="F:hydroxypyruvate reductase [NAD(P)H] activity"/>
    <property type="evidence" value="ECO:0007669"/>
    <property type="project" value="TreeGrafter"/>
</dbReference>